<dbReference type="Proteomes" id="UP000249453">
    <property type="component" value="Unassembled WGS sequence"/>
</dbReference>
<name>A0A364JVK1_9HYPH</name>
<reference evidence="1 2" key="1">
    <citation type="submission" date="2018-06" db="EMBL/GenBank/DDBJ databases">
        <title>Genomic Encyclopedia of Type Strains, Phase IV (KMG-IV): sequencing the most valuable type-strain genomes for metagenomic binning, comparative biology and taxonomic classification.</title>
        <authorList>
            <person name="Goeker M."/>
        </authorList>
    </citation>
    <scope>NUCLEOTIDE SEQUENCE [LARGE SCALE GENOMIC DNA]</scope>
    <source>
        <strain evidence="1 2">DSM 26720</strain>
    </source>
</reference>
<proteinExistence type="predicted"/>
<dbReference type="AlphaFoldDB" id="A0A364JVK1"/>
<gene>
    <name evidence="1" type="ORF">C7374_105194</name>
</gene>
<dbReference type="RefSeq" id="WP_111575294.1">
    <property type="nucleotide sequence ID" value="NZ_JBHEEY010000004.1"/>
</dbReference>
<dbReference type="EMBL" id="QLMK01000005">
    <property type="protein sequence ID" value="RAK29143.1"/>
    <property type="molecule type" value="Genomic_DNA"/>
</dbReference>
<accession>A0A364JVK1</accession>
<evidence type="ECO:0000313" key="1">
    <source>
        <dbReference type="EMBL" id="RAK29143.1"/>
    </source>
</evidence>
<sequence>MKQDERRAAEAQRLLDEPLLNEALSKLEQSAIDEILRLPFWADRKRRMLTDRVRVIRGMREHLRSVILTGVESTRKRPTVV</sequence>
<evidence type="ECO:0000313" key="2">
    <source>
        <dbReference type="Proteomes" id="UP000249453"/>
    </source>
</evidence>
<organism evidence="1 2">
    <name type="scientific">Falsochrobactrum ovis</name>
    <dbReference type="NCBI Taxonomy" id="1293442"/>
    <lineage>
        <taxon>Bacteria</taxon>
        <taxon>Pseudomonadati</taxon>
        <taxon>Pseudomonadota</taxon>
        <taxon>Alphaproteobacteria</taxon>
        <taxon>Hyphomicrobiales</taxon>
        <taxon>Brucellaceae</taxon>
        <taxon>Falsochrobactrum</taxon>
    </lineage>
</organism>
<comment type="caution">
    <text evidence="1">The sequence shown here is derived from an EMBL/GenBank/DDBJ whole genome shotgun (WGS) entry which is preliminary data.</text>
</comment>
<protein>
    <submittedName>
        <fullName evidence="1">Uncharacterized protein</fullName>
    </submittedName>
</protein>
<keyword evidence="2" id="KW-1185">Reference proteome</keyword>